<keyword evidence="4" id="KW-0808">Transferase</keyword>
<dbReference type="GO" id="GO:0035861">
    <property type="term" value="C:site of double-strand break"/>
    <property type="evidence" value="ECO:0007669"/>
    <property type="project" value="TreeGrafter"/>
</dbReference>
<organism evidence="8 9">
    <name type="scientific">Myodes glareolus</name>
    <name type="common">Bank vole</name>
    <name type="synonym">Clethrionomys glareolus</name>
    <dbReference type="NCBI Taxonomy" id="447135"/>
    <lineage>
        <taxon>Eukaryota</taxon>
        <taxon>Metazoa</taxon>
        <taxon>Chordata</taxon>
        <taxon>Craniata</taxon>
        <taxon>Vertebrata</taxon>
        <taxon>Euteleostomi</taxon>
        <taxon>Mammalia</taxon>
        <taxon>Eutheria</taxon>
        <taxon>Euarchontoglires</taxon>
        <taxon>Glires</taxon>
        <taxon>Rodentia</taxon>
        <taxon>Myomorpha</taxon>
        <taxon>Muroidea</taxon>
        <taxon>Cricetidae</taxon>
        <taxon>Arvicolinae</taxon>
        <taxon>Myodes</taxon>
    </lineage>
</organism>
<protein>
    <recommendedName>
        <fullName evidence="3">RING-type E3 ubiquitin transferase</fullName>
        <ecNumber evidence="3">2.3.2.27</ecNumber>
    </recommendedName>
</protein>
<dbReference type="PANTHER" id="PTHR23328">
    <property type="entry name" value="RING-TYPE DOMAIN-CONTAINING PROTEIN"/>
    <property type="match status" value="1"/>
</dbReference>
<reference evidence="8 9" key="1">
    <citation type="journal article" date="2023" name="bioRxiv">
        <title>Conserved and derived expression patterns and positive selection on dental genes reveal complex evolutionary context of ever-growing rodent molars.</title>
        <authorList>
            <person name="Calamari Z.T."/>
            <person name="Song A."/>
            <person name="Cohen E."/>
            <person name="Akter M."/>
            <person name="Roy R.D."/>
            <person name="Hallikas O."/>
            <person name="Christensen M.M."/>
            <person name="Li P."/>
            <person name="Marangoni P."/>
            <person name="Jernvall J."/>
            <person name="Klein O.D."/>
        </authorList>
    </citation>
    <scope>NUCLEOTIDE SEQUENCE [LARGE SCALE GENOMIC DNA]</scope>
    <source>
        <strain evidence="8">V071</strain>
    </source>
</reference>
<dbReference type="PANTHER" id="PTHR23328:SF2">
    <property type="entry name" value="E3 UBIQUITIN-PROTEIN LIGASE RNF169"/>
    <property type="match status" value="1"/>
</dbReference>
<dbReference type="GO" id="GO:0006302">
    <property type="term" value="P:double-strand break repair"/>
    <property type="evidence" value="ECO:0007669"/>
    <property type="project" value="TreeGrafter"/>
</dbReference>
<keyword evidence="7" id="KW-0539">Nucleus</keyword>
<proteinExistence type="predicted"/>
<dbReference type="GO" id="GO:0061630">
    <property type="term" value="F:ubiquitin protein ligase activity"/>
    <property type="evidence" value="ECO:0007669"/>
    <property type="project" value="UniProtKB-EC"/>
</dbReference>
<keyword evidence="9" id="KW-1185">Reference proteome</keyword>
<comment type="caution">
    <text evidence="8">The sequence shown here is derived from an EMBL/GenBank/DDBJ whole genome shotgun (WGS) entry which is preliminary data.</text>
</comment>
<gene>
    <name evidence="8" type="ORF">U0070_010311</name>
</gene>
<dbReference type="GO" id="GO:0031491">
    <property type="term" value="F:nucleosome binding"/>
    <property type="evidence" value="ECO:0007669"/>
    <property type="project" value="TreeGrafter"/>
</dbReference>
<comment type="subcellular location">
    <subcellularLocation>
        <location evidence="2">Nucleus</location>
    </subcellularLocation>
</comment>
<evidence type="ECO:0000256" key="1">
    <source>
        <dbReference type="ARBA" id="ARBA00000900"/>
    </source>
</evidence>
<evidence type="ECO:0000256" key="2">
    <source>
        <dbReference type="ARBA" id="ARBA00004123"/>
    </source>
</evidence>
<sequence length="548" mass="61267">MRVTLEATTCLVCKEVFKSGIFKTPRLCVICIFQLREEKLQEEKTCEDKIHKVLQEDSEMGKRKTDEQKTRDEPVVLKTSLEQCPARLSDSENEEPSRGQMIQTHRSAFVSKNNSYSLAFLAGKLNTKVQRSQSCSDTVQDRVKSRLRTAPPNRAKVTTITPGSTPIIGVLLSTQNNRCLSAPDLTIEKRLPFSSLSSLTSLHKPERSISPESNDSISEELNHFKPIVCSPCTPPKRLPDGRVLSPLIIKSTPRNLSRSLQKQTSYEASPRILKKWEQIFQERQIKKTLSKATLTSLAPEGGEELPGAEAIHSNKERPPLALSTRLSRAQVLSECVGPTSTTLEYFPSVNQTEAEQDYVRKRSHEVPLETCHSSEHRVIASGPSLEGEQFEESRSALDATLDKTCMNTVMKTSAVNSVLPKNDVLGGVLKTKKQLKTLSHFDLANGILVDSLGEESIPSLRRGRKRRCKTKHLEQNGVKKLRPPSSDMGLAPKDPGLLEVGRKWQQEDASSMALQSQRIFDSERRTVSRRKRNMDQYLLRSSSLAGAK</sequence>
<name>A0AAW0HXS5_MYOGA</name>
<dbReference type="EMBL" id="JBBHLL010000290">
    <property type="protein sequence ID" value="KAK7806827.1"/>
    <property type="molecule type" value="Genomic_DNA"/>
</dbReference>
<keyword evidence="5" id="KW-0227">DNA damage</keyword>
<keyword evidence="6" id="KW-0833">Ubl conjugation pathway</keyword>
<evidence type="ECO:0000256" key="5">
    <source>
        <dbReference type="ARBA" id="ARBA00022763"/>
    </source>
</evidence>
<dbReference type="EC" id="2.3.2.27" evidence="3"/>
<evidence type="ECO:0000256" key="6">
    <source>
        <dbReference type="ARBA" id="ARBA00022786"/>
    </source>
</evidence>
<dbReference type="Proteomes" id="UP001488838">
    <property type="component" value="Unassembled WGS sequence"/>
</dbReference>
<evidence type="ECO:0000256" key="4">
    <source>
        <dbReference type="ARBA" id="ARBA00022679"/>
    </source>
</evidence>
<evidence type="ECO:0000313" key="9">
    <source>
        <dbReference type="Proteomes" id="UP001488838"/>
    </source>
</evidence>
<comment type="catalytic activity">
    <reaction evidence="1">
        <text>S-ubiquitinyl-[E2 ubiquitin-conjugating enzyme]-L-cysteine + [acceptor protein]-L-lysine = [E2 ubiquitin-conjugating enzyme]-L-cysteine + N(6)-ubiquitinyl-[acceptor protein]-L-lysine.</text>
        <dbReference type="EC" id="2.3.2.27"/>
    </reaction>
</comment>
<dbReference type="AlphaFoldDB" id="A0AAW0HXS5"/>
<accession>A0AAW0HXS5</accession>
<dbReference type="GO" id="GO:0005634">
    <property type="term" value="C:nucleus"/>
    <property type="evidence" value="ECO:0007669"/>
    <property type="project" value="UniProtKB-SubCell"/>
</dbReference>
<evidence type="ECO:0000313" key="8">
    <source>
        <dbReference type="EMBL" id="KAK7806827.1"/>
    </source>
</evidence>
<evidence type="ECO:0000256" key="3">
    <source>
        <dbReference type="ARBA" id="ARBA00012483"/>
    </source>
</evidence>
<evidence type="ECO:0000256" key="7">
    <source>
        <dbReference type="ARBA" id="ARBA00023242"/>
    </source>
</evidence>
<dbReference type="InterPro" id="IPR051657">
    <property type="entry name" value="RNF168/RNF169_E3_ubiq-ligase"/>
</dbReference>